<name>A0A1I7UDZ1_9PELO</name>
<sequence length="338" mass="39887">MNLEEQTTLQDNRSSEVFTNPLLMDRILVEIEWFDIQCLRKVSRGIRLCVDSLKPDPQIAKYKIKLIDNFPGTVEIYITTKLSEDSKYVKYRSREFLLNDDDQYENDFVYCDGPLIERVVNDFRIIFQHQVSMMSKFNLKVNGEILKSIGNVLKSRDTPLNVEMLKMKVANEKDIMSILPYLDSVESIEIGSYSEGDLSLSDVSRLDQWRNACELKVEDLTIMNSIQELNLHNFQEIDIKVNNISTNDFIYLKEIAEQSKKFIYFKIDFEHSLIDDSFYTSLPPYMRNPNAKKTWYFPLSSPQKFLQLDYDERINTIYVYRVDRDRVPEDFLIDLNDE</sequence>
<dbReference type="PANTHER" id="PTHR23015">
    <property type="entry name" value="UNCHARACTERIZED C.ELEGANS PROTEIN"/>
    <property type="match status" value="1"/>
</dbReference>
<dbReference type="AlphaFoldDB" id="A0A1I7UDZ1"/>
<evidence type="ECO:0000313" key="3">
    <source>
        <dbReference type="WBParaSite" id="Csp11.Scaffold629.g8363.t1"/>
    </source>
</evidence>
<dbReference type="GO" id="GO:0045087">
    <property type="term" value="P:innate immune response"/>
    <property type="evidence" value="ECO:0007669"/>
    <property type="project" value="TreeGrafter"/>
</dbReference>
<feature type="domain" description="DUF38" evidence="1">
    <location>
        <begin position="145"/>
        <end position="271"/>
    </location>
</feature>
<dbReference type="InterPro" id="IPR002900">
    <property type="entry name" value="DUF38/FTH_CAE_spp"/>
</dbReference>
<proteinExistence type="predicted"/>
<evidence type="ECO:0000259" key="1">
    <source>
        <dbReference type="Pfam" id="PF01827"/>
    </source>
</evidence>
<accession>A0A1I7UDZ1</accession>
<dbReference type="Pfam" id="PF01827">
    <property type="entry name" value="FTH"/>
    <property type="match status" value="1"/>
</dbReference>
<reference evidence="3" key="1">
    <citation type="submission" date="2016-11" db="UniProtKB">
        <authorList>
            <consortium name="WormBaseParasite"/>
        </authorList>
    </citation>
    <scope>IDENTIFICATION</scope>
</reference>
<dbReference type="InterPro" id="IPR040161">
    <property type="entry name" value="FB224"/>
</dbReference>
<keyword evidence="2" id="KW-1185">Reference proteome</keyword>
<dbReference type="eggNOG" id="ENOG502TIFT">
    <property type="taxonomic scope" value="Eukaryota"/>
</dbReference>
<dbReference type="Proteomes" id="UP000095282">
    <property type="component" value="Unplaced"/>
</dbReference>
<dbReference type="WBParaSite" id="Csp11.Scaffold629.g8363.t1">
    <property type="protein sequence ID" value="Csp11.Scaffold629.g8363.t1"/>
    <property type="gene ID" value="Csp11.Scaffold629.g8363"/>
</dbReference>
<dbReference type="PANTHER" id="PTHR23015:SF25">
    <property type="entry name" value="DUF38 DOMAIN-CONTAINING PROTEIN-RELATED"/>
    <property type="match status" value="1"/>
</dbReference>
<protein>
    <submittedName>
        <fullName evidence="3">FTH domain-containing protein</fullName>
    </submittedName>
</protein>
<evidence type="ECO:0000313" key="2">
    <source>
        <dbReference type="Proteomes" id="UP000095282"/>
    </source>
</evidence>
<organism evidence="2 3">
    <name type="scientific">Caenorhabditis tropicalis</name>
    <dbReference type="NCBI Taxonomy" id="1561998"/>
    <lineage>
        <taxon>Eukaryota</taxon>
        <taxon>Metazoa</taxon>
        <taxon>Ecdysozoa</taxon>
        <taxon>Nematoda</taxon>
        <taxon>Chromadorea</taxon>
        <taxon>Rhabditida</taxon>
        <taxon>Rhabditina</taxon>
        <taxon>Rhabditomorpha</taxon>
        <taxon>Rhabditoidea</taxon>
        <taxon>Rhabditidae</taxon>
        <taxon>Peloderinae</taxon>
        <taxon>Caenorhabditis</taxon>
    </lineage>
</organism>